<evidence type="ECO:0000313" key="2">
    <source>
        <dbReference type="Proteomes" id="UP000037247"/>
    </source>
</evidence>
<evidence type="ECO:0000313" key="1">
    <source>
        <dbReference type="EMBL" id="KNA92272.1"/>
    </source>
</evidence>
<gene>
    <name evidence="1" type="ORF">ABW18_07415</name>
</gene>
<dbReference type="RefSeq" id="WP_049698602.1">
    <property type="nucleotide sequence ID" value="NZ_JAQDQF010000005.1"/>
</dbReference>
<dbReference type="Proteomes" id="UP000037247">
    <property type="component" value="Unassembled WGS sequence"/>
</dbReference>
<evidence type="ECO:0008006" key="3">
    <source>
        <dbReference type="Google" id="ProtNLM"/>
    </source>
</evidence>
<dbReference type="EMBL" id="LDTZ01000015">
    <property type="protein sequence ID" value="KNA92272.1"/>
    <property type="molecule type" value="Genomic_DNA"/>
</dbReference>
<accession>A0ABR5IF63</accession>
<proteinExistence type="predicted"/>
<reference evidence="1 2" key="1">
    <citation type="submission" date="2015-05" db="EMBL/GenBank/DDBJ databases">
        <title>Draft genome sequence of the bacterium Gordonia jacobaea a new member of the Gordonia genus.</title>
        <authorList>
            <person name="Jimenez-Galisteo G."/>
            <person name="Dominguez A."/>
            <person name="Munoz E."/>
            <person name="Vinas M."/>
        </authorList>
    </citation>
    <scope>NUCLEOTIDE SEQUENCE [LARGE SCALE GENOMIC DNA]</scope>
    <source>
        <strain evidence="2">mv1</strain>
    </source>
</reference>
<name>A0ABR5IF63_9ACTN</name>
<protein>
    <recommendedName>
        <fullName evidence="3">YbjN domain-containing protein</fullName>
    </recommendedName>
</protein>
<comment type="caution">
    <text evidence="1">The sequence shown here is derived from an EMBL/GenBank/DDBJ whole genome shotgun (WGS) entry which is preliminary data.</text>
</comment>
<keyword evidence="2" id="KW-1185">Reference proteome</keyword>
<organism evidence="1 2">
    <name type="scientific">Gordonia jacobaea</name>
    <dbReference type="NCBI Taxonomy" id="122202"/>
    <lineage>
        <taxon>Bacteria</taxon>
        <taxon>Bacillati</taxon>
        <taxon>Actinomycetota</taxon>
        <taxon>Actinomycetes</taxon>
        <taxon>Mycobacteriales</taxon>
        <taxon>Gordoniaceae</taxon>
        <taxon>Gordonia</taxon>
    </lineage>
</organism>
<sequence>MSNESGPDSSAAQQVLLERVATLLTEIGDVTDVDAESVVVAVGSTRASVRVIALADDLQVVSVTQLLALNLPNTDALRSDVEELDATLSFGNLRRSDLTGVTTDVLQYYTFPADGLTDIPLLTVLHIVLSGGDDIARKLVDAS</sequence>